<sequence length="162" mass="18313">MTVSNPAYLQSLYNITRAMGDKAISSDAAFEIEGFEQMWLLTKQFPWPELSSAGEIEIPMPLGAAKWEAQQVKINQQGQITLMETKAGHVSKMMLNLIRTGGKFNAKVYEGTPSQFSVAKPIYDCFIQLDNPDRDWENRSQVLNISGTLFFHYFNEEIPGNL</sequence>
<evidence type="ECO:0000313" key="1">
    <source>
        <dbReference type="EMBL" id="MEM4990715.1"/>
    </source>
</evidence>
<organism evidence="1 2">
    <name type="scientific">Collimonas rhizosphaerae</name>
    <dbReference type="NCBI Taxonomy" id="3126357"/>
    <lineage>
        <taxon>Bacteria</taxon>
        <taxon>Pseudomonadati</taxon>
        <taxon>Pseudomonadota</taxon>
        <taxon>Betaproteobacteria</taxon>
        <taxon>Burkholderiales</taxon>
        <taxon>Oxalobacteraceae</taxon>
        <taxon>Collimonas</taxon>
    </lineage>
</organism>
<evidence type="ECO:0000313" key="2">
    <source>
        <dbReference type="Proteomes" id="UP001495910"/>
    </source>
</evidence>
<keyword evidence="2" id="KW-1185">Reference proteome</keyword>
<dbReference type="Proteomes" id="UP001495910">
    <property type="component" value="Unassembled WGS sequence"/>
</dbReference>
<dbReference type="RefSeq" id="WP_342831734.1">
    <property type="nucleotide sequence ID" value="NZ_JBANDC010000030.1"/>
</dbReference>
<reference evidence="1 2" key="1">
    <citation type="submission" date="2024-02" db="EMBL/GenBank/DDBJ databases">
        <title>Draft genome sequence of Collimonas sp. strain H4R21, an effective mineral-weathering bacterial strain isolated from the beech rhizosphere.</title>
        <authorList>
            <person name="Morin E."/>
            <person name="Uroz S."/>
            <person name="Leveau J.H.J."/>
            <person name="Kumar R."/>
            <person name="Rey M.W."/>
            <person name="Pham J."/>
        </authorList>
    </citation>
    <scope>NUCLEOTIDE SEQUENCE [LARGE SCALE GENOMIC DNA]</scope>
    <source>
        <strain evidence="1 2">H4R21</strain>
    </source>
</reference>
<proteinExistence type="predicted"/>
<name>A0ABU9Q3A1_9BURK</name>
<dbReference type="EMBL" id="JBANDC010000030">
    <property type="protein sequence ID" value="MEM4990715.1"/>
    <property type="molecule type" value="Genomic_DNA"/>
</dbReference>
<accession>A0ABU9Q3A1</accession>
<gene>
    <name evidence="1" type="ORF">V8G57_25230</name>
</gene>
<comment type="caution">
    <text evidence="1">The sequence shown here is derived from an EMBL/GenBank/DDBJ whole genome shotgun (WGS) entry which is preliminary data.</text>
</comment>
<protein>
    <submittedName>
        <fullName evidence="1">Uncharacterized protein</fullName>
    </submittedName>
</protein>